<evidence type="ECO:0000313" key="2">
    <source>
        <dbReference type="Proteomes" id="UP001143856"/>
    </source>
</evidence>
<keyword evidence="2" id="KW-1185">Reference proteome</keyword>
<dbReference type="Proteomes" id="UP001143856">
    <property type="component" value="Unassembled WGS sequence"/>
</dbReference>
<sequence length="347" mass="37881">MEVLKVVFDKSSGSNKAVGIVGKWISRDEEGGLQTPESARVQRIIEVKAKKVIVSCGTLQSPLLLMRSGLKNHHIGRNLHLHPVVQVSAAFDKDIKGWEGGIITSACTTFENLDGKGHGVKIETNCMLPYITLNGHPYESGLQWKIDALRTRQMNTFISLARDRDTGRVYPDPDDGRPRVAYTTSPFDRANILTGVVAIAKLCYIQGATEIWPGVPGIPSFKRTRPIPTGVDADALAYNEDGFDQGINDPDFSAWIQLVEKTGLNSPRACFLNAHQMGSCRMSAKPQDGVVDPEGKVWDTQNLFVADASVFPSASGVNPMITNMAIADYISRNISRELKSSGLRASL</sequence>
<evidence type="ECO:0000313" key="1">
    <source>
        <dbReference type="EMBL" id="KAJ2982581.1"/>
    </source>
</evidence>
<proteinExistence type="predicted"/>
<gene>
    <name evidence="1" type="ORF">NUW58_g6414</name>
</gene>
<organism evidence="1 2">
    <name type="scientific">Xylaria curta</name>
    <dbReference type="NCBI Taxonomy" id="42375"/>
    <lineage>
        <taxon>Eukaryota</taxon>
        <taxon>Fungi</taxon>
        <taxon>Dikarya</taxon>
        <taxon>Ascomycota</taxon>
        <taxon>Pezizomycotina</taxon>
        <taxon>Sordariomycetes</taxon>
        <taxon>Xylariomycetidae</taxon>
        <taxon>Xylariales</taxon>
        <taxon>Xylariaceae</taxon>
        <taxon>Xylaria</taxon>
    </lineage>
</organism>
<comment type="caution">
    <text evidence="1">The sequence shown here is derived from an EMBL/GenBank/DDBJ whole genome shotgun (WGS) entry which is preliminary data.</text>
</comment>
<accession>A0ACC1NVI9</accession>
<name>A0ACC1NVI9_9PEZI</name>
<reference evidence="1" key="1">
    <citation type="submission" date="2022-10" db="EMBL/GenBank/DDBJ databases">
        <title>Genome Sequence of Xylaria curta.</title>
        <authorList>
            <person name="Buettner E."/>
        </authorList>
    </citation>
    <scope>NUCLEOTIDE SEQUENCE</scope>
    <source>
        <strain evidence="1">Babe10</strain>
    </source>
</reference>
<dbReference type="EMBL" id="JAPDGR010001442">
    <property type="protein sequence ID" value="KAJ2982581.1"/>
    <property type="molecule type" value="Genomic_DNA"/>
</dbReference>
<protein>
    <submittedName>
        <fullName evidence="1">Uncharacterized protein</fullName>
    </submittedName>
</protein>